<dbReference type="InterPro" id="IPR021109">
    <property type="entry name" value="Peptidase_aspartic_dom_sf"/>
</dbReference>
<dbReference type="OrthoDB" id="5361565at2759"/>
<dbReference type="EMBL" id="KB730093">
    <property type="protein sequence ID" value="ENH72698.1"/>
    <property type="molecule type" value="Genomic_DNA"/>
</dbReference>
<feature type="chain" id="PRO_5004120759" description="Peptidase A1 domain-containing protein" evidence="3">
    <location>
        <begin position="17"/>
        <end position="409"/>
    </location>
</feature>
<protein>
    <recommendedName>
        <fullName evidence="6">Peptidase A1 domain-containing protein</fullName>
    </recommendedName>
</protein>
<dbReference type="SUPFAM" id="SSF50630">
    <property type="entry name" value="Acid proteases"/>
    <property type="match status" value="1"/>
</dbReference>
<evidence type="ECO:0000313" key="4">
    <source>
        <dbReference type="EMBL" id="ENH72698.1"/>
    </source>
</evidence>
<feature type="signal peptide" evidence="3">
    <location>
        <begin position="1"/>
        <end position="16"/>
    </location>
</feature>
<dbReference type="AlphaFoldDB" id="N4UA41"/>
<sequence>MYQFLLTLLFVRMAFASSCDAEPLVLPLQDVQVLPDVSDTFMKGIPAEIGTPPQNIVLLPWTGGIFNEEKSTSFTGARDIVKAGGAPNETFFKGGQYGVRNLVKSASGAIDKFTLEGSAELDNFPFGIPTSKWDDTYSTLSPLGLGRNSTYLNALRKAGKIGSRVWSIFWGRMWIKEPLDGSLVLGGYDEKKVIGKNYTAQLVYGDFDGSDGCWTGMKVTLTDVQINYLGGTNTGLDKQFLADLTFHLDSGLKIRVPNNQYMIPSVDIASNGSRVSNTAKRDILITDIEDGPPILGRYFLTAAYLMVNHDAGTFTLWQANATQERSLVRVFDEETGKKCENTTGVIQPSASYTGSASESSRPDRGIGSNSGSLSGAVIGGAVVGAVAGAVLIGLGITYFLIKKKRKVGR</sequence>
<name>N4UA41_FUSC1</name>
<gene>
    <name evidence="4" type="ORF">FOC1_g10013362</name>
</gene>
<keyword evidence="2" id="KW-1133">Transmembrane helix</keyword>
<evidence type="ECO:0000256" key="1">
    <source>
        <dbReference type="SAM" id="MobiDB-lite"/>
    </source>
</evidence>
<feature type="region of interest" description="Disordered" evidence="1">
    <location>
        <begin position="342"/>
        <end position="367"/>
    </location>
</feature>
<dbReference type="STRING" id="1229664.N4UA41"/>
<feature type="transmembrane region" description="Helical" evidence="2">
    <location>
        <begin position="376"/>
        <end position="401"/>
    </location>
</feature>
<accession>N4UA41</accession>
<reference evidence="5" key="2">
    <citation type="journal article" date="2014" name="PLoS ONE">
        <title>Genome and Transcriptome Analysis of the Fungal Pathogen Fusarium oxysporum f. sp. cubense Causing Banana Vascular Wilt Disease.</title>
        <authorList>
            <person name="Guo L."/>
            <person name="Han L."/>
            <person name="Yang L."/>
            <person name="Zeng H."/>
            <person name="Fan D."/>
            <person name="Zhu Y."/>
            <person name="Feng Y."/>
            <person name="Wang G."/>
            <person name="Peng C."/>
            <person name="Jiang X."/>
            <person name="Zhou D."/>
            <person name="Ni P."/>
            <person name="Liang C."/>
            <person name="Liu L."/>
            <person name="Wang J."/>
            <person name="Mao C."/>
            <person name="Fang X."/>
            <person name="Peng M."/>
            <person name="Huang J."/>
        </authorList>
    </citation>
    <scope>NUCLEOTIDE SEQUENCE [LARGE SCALE GENOMIC DNA]</scope>
    <source>
        <strain evidence="5">race 1</strain>
    </source>
</reference>
<evidence type="ECO:0000256" key="3">
    <source>
        <dbReference type="SAM" id="SignalP"/>
    </source>
</evidence>
<evidence type="ECO:0008006" key="6">
    <source>
        <dbReference type="Google" id="ProtNLM"/>
    </source>
</evidence>
<dbReference type="HOGENOM" id="CLU_028892_1_0_1"/>
<organism evidence="4 5">
    <name type="scientific">Fusarium oxysporum f. sp. cubense (strain race 1)</name>
    <name type="common">Panama disease fungus</name>
    <dbReference type="NCBI Taxonomy" id="1229664"/>
    <lineage>
        <taxon>Eukaryota</taxon>
        <taxon>Fungi</taxon>
        <taxon>Dikarya</taxon>
        <taxon>Ascomycota</taxon>
        <taxon>Pezizomycotina</taxon>
        <taxon>Sordariomycetes</taxon>
        <taxon>Hypocreomycetidae</taxon>
        <taxon>Hypocreales</taxon>
        <taxon>Nectriaceae</taxon>
        <taxon>Fusarium</taxon>
        <taxon>Fusarium oxysporum species complex</taxon>
    </lineage>
</organism>
<proteinExistence type="predicted"/>
<dbReference type="VEuPathDB" id="FungiDB:FOC1_g10013362"/>
<keyword evidence="3" id="KW-0732">Signal</keyword>
<evidence type="ECO:0000313" key="5">
    <source>
        <dbReference type="Proteomes" id="UP000016928"/>
    </source>
</evidence>
<keyword evidence="2" id="KW-0812">Transmembrane</keyword>
<dbReference type="Gene3D" id="2.40.70.10">
    <property type="entry name" value="Acid Proteases"/>
    <property type="match status" value="2"/>
</dbReference>
<dbReference type="Proteomes" id="UP000016928">
    <property type="component" value="Unassembled WGS sequence"/>
</dbReference>
<keyword evidence="2" id="KW-0472">Membrane</keyword>
<reference evidence="5" key="1">
    <citation type="submission" date="2012-09" db="EMBL/GenBank/DDBJ databases">
        <title>Genome sequencing and comparative transcriptomics of race 1 and race 4 of banana pathogen: Fusarium oxysporum f. sp. cubense.</title>
        <authorList>
            <person name="Fang X."/>
            <person name="Huang J."/>
        </authorList>
    </citation>
    <scope>NUCLEOTIDE SEQUENCE [LARGE SCALE GENOMIC DNA]</scope>
    <source>
        <strain evidence="5">race 1</strain>
    </source>
</reference>
<evidence type="ECO:0000256" key="2">
    <source>
        <dbReference type="SAM" id="Phobius"/>
    </source>
</evidence>
<dbReference type="OMA" id="MINHEAG"/>
<feature type="compositionally biased region" description="Low complexity" evidence="1">
    <location>
        <begin position="349"/>
        <end position="359"/>
    </location>
</feature>